<gene>
    <name evidence="1" type="ORF">OHB35_46230</name>
</gene>
<dbReference type="InterPro" id="IPR023393">
    <property type="entry name" value="START-like_dom_sf"/>
</dbReference>
<dbReference type="Proteomes" id="UP001340816">
    <property type="component" value="Chromosome"/>
</dbReference>
<evidence type="ECO:0000313" key="2">
    <source>
        <dbReference type="Proteomes" id="UP001340816"/>
    </source>
</evidence>
<dbReference type="PANTHER" id="PTHR39332">
    <property type="entry name" value="BLL4707 PROTEIN"/>
    <property type="match status" value="1"/>
</dbReference>
<dbReference type="RefSeq" id="WP_326761900.1">
    <property type="nucleotide sequence ID" value="NZ_CP109135.1"/>
</dbReference>
<dbReference type="InterPro" id="IPR019587">
    <property type="entry name" value="Polyketide_cyclase/dehydratase"/>
</dbReference>
<dbReference type="PANTHER" id="PTHR39332:SF7">
    <property type="entry name" value="SRPBCC FAMILY PROTEIN"/>
    <property type="match status" value="1"/>
</dbReference>
<evidence type="ECO:0000313" key="1">
    <source>
        <dbReference type="EMBL" id="WSD20046.1"/>
    </source>
</evidence>
<dbReference type="Gene3D" id="3.30.530.20">
    <property type="match status" value="1"/>
</dbReference>
<accession>A0ABZ1HRJ7</accession>
<protein>
    <submittedName>
        <fullName evidence="1">SRPBCC family protein</fullName>
    </submittedName>
</protein>
<name>A0ABZ1HRJ7_STRPH</name>
<dbReference type="EMBL" id="CP109135">
    <property type="protein sequence ID" value="WSD20046.1"/>
    <property type="molecule type" value="Genomic_DNA"/>
</dbReference>
<sequence length="147" mass="15823">MATTAASLDIPVSPDRVWQLIGGFDTLPDWLPYIPASELSDGGRVRSLRNEDGGVIVERLEAFDDKARTYSYSILQAPFPVTGYLSTLTVHEVPGQDTSRVEWSGTFTPDGVGDDEAIALFHGIYADGLAALNQTLTVPNRSAAPRG</sequence>
<dbReference type="Pfam" id="PF10604">
    <property type="entry name" value="Polyketide_cyc2"/>
    <property type="match status" value="1"/>
</dbReference>
<organism evidence="1 2">
    <name type="scientific">Streptomyces phaeochromogenes</name>
    <dbReference type="NCBI Taxonomy" id="1923"/>
    <lineage>
        <taxon>Bacteria</taxon>
        <taxon>Bacillati</taxon>
        <taxon>Actinomycetota</taxon>
        <taxon>Actinomycetes</taxon>
        <taxon>Kitasatosporales</taxon>
        <taxon>Streptomycetaceae</taxon>
        <taxon>Streptomyces</taxon>
        <taxon>Streptomyces phaeochromogenes group</taxon>
    </lineage>
</organism>
<dbReference type="SUPFAM" id="SSF55961">
    <property type="entry name" value="Bet v1-like"/>
    <property type="match status" value="1"/>
</dbReference>
<reference evidence="1 2" key="1">
    <citation type="submission" date="2022-10" db="EMBL/GenBank/DDBJ databases">
        <title>The complete genomes of actinobacterial strains from the NBC collection.</title>
        <authorList>
            <person name="Joergensen T.S."/>
            <person name="Alvarez Arevalo M."/>
            <person name="Sterndorff E.B."/>
            <person name="Faurdal D."/>
            <person name="Vuksanovic O."/>
            <person name="Mourched A.-S."/>
            <person name="Charusanti P."/>
            <person name="Shaw S."/>
            <person name="Blin K."/>
            <person name="Weber T."/>
        </authorList>
    </citation>
    <scope>NUCLEOTIDE SEQUENCE [LARGE SCALE GENOMIC DNA]</scope>
    <source>
        <strain evidence="1 2">NBC 01752</strain>
    </source>
</reference>
<keyword evidence="2" id="KW-1185">Reference proteome</keyword>
<dbReference type="CDD" id="cd07821">
    <property type="entry name" value="PYR_PYL_RCAR_like"/>
    <property type="match status" value="1"/>
</dbReference>
<proteinExistence type="predicted"/>